<dbReference type="PANTHER" id="PTHR23501:SF12">
    <property type="entry name" value="MAJOR FACILITATOR SUPERFAMILY (MFS) PROFILE DOMAIN-CONTAINING PROTEIN-RELATED"/>
    <property type="match status" value="1"/>
</dbReference>
<feature type="transmembrane region" description="Helical" evidence="8">
    <location>
        <begin position="86"/>
        <end position="109"/>
    </location>
</feature>
<dbReference type="Gene3D" id="1.20.1250.20">
    <property type="entry name" value="MFS general substrate transporter like domains"/>
    <property type="match status" value="1"/>
</dbReference>
<keyword evidence="11" id="KW-1185">Reference proteome</keyword>
<keyword evidence="4 8" id="KW-0812">Transmembrane</keyword>
<feature type="transmembrane region" description="Helical" evidence="8">
    <location>
        <begin position="190"/>
        <end position="216"/>
    </location>
</feature>
<evidence type="ECO:0000256" key="6">
    <source>
        <dbReference type="ARBA" id="ARBA00023136"/>
    </source>
</evidence>
<evidence type="ECO:0000256" key="5">
    <source>
        <dbReference type="ARBA" id="ARBA00022989"/>
    </source>
</evidence>
<evidence type="ECO:0000256" key="8">
    <source>
        <dbReference type="SAM" id="Phobius"/>
    </source>
</evidence>
<dbReference type="EMBL" id="JAZAVJ010000055">
    <property type="protein sequence ID" value="KAK7417640.1"/>
    <property type="molecule type" value="Genomic_DNA"/>
</dbReference>
<evidence type="ECO:0000313" key="11">
    <source>
        <dbReference type="Proteomes" id="UP001498476"/>
    </source>
</evidence>
<proteinExistence type="inferred from homology"/>
<dbReference type="SUPFAM" id="SSF103473">
    <property type="entry name" value="MFS general substrate transporter"/>
    <property type="match status" value="1"/>
</dbReference>
<dbReference type="InterPro" id="IPR011701">
    <property type="entry name" value="MFS"/>
</dbReference>
<dbReference type="Pfam" id="PF07690">
    <property type="entry name" value="MFS_1"/>
    <property type="match status" value="1"/>
</dbReference>
<feature type="domain" description="Major facilitator superfamily (MFS) profile" evidence="9">
    <location>
        <begin position="1"/>
        <end position="231"/>
    </location>
</feature>
<evidence type="ECO:0000256" key="3">
    <source>
        <dbReference type="ARBA" id="ARBA00022448"/>
    </source>
</evidence>
<keyword evidence="6 8" id="KW-0472">Membrane</keyword>
<feature type="transmembrane region" description="Helical" evidence="8">
    <location>
        <begin position="148"/>
        <end position="169"/>
    </location>
</feature>
<comment type="caution">
    <text evidence="10">The sequence shown here is derived from an EMBL/GenBank/DDBJ whole genome shotgun (WGS) entry which is preliminary data.</text>
</comment>
<evidence type="ECO:0000256" key="2">
    <source>
        <dbReference type="ARBA" id="ARBA00007520"/>
    </source>
</evidence>
<gene>
    <name evidence="10" type="primary">DEP3</name>
    <name evidence="10" type="ORF">QQX98_004461</name>
</gene>
<evidence type="ECO:0000313" key="10">
    <source>
        <dbReference type="EMBL" id="KAK7417640.1"/>
    </source>
</evidence>
<evidence type="ECO:0000256" key="7">
    <source>
        <dbReference type="ARBA" id="ARBA00023180"/>
    </source>
</evidence>
<protein>
    <submittedName>
        <fullName evidence="10">Efflux pump dep3</fullName>
    </submittedName>
</protein>
<feature type="transmembrane region" description="Helical" evidence="8">
    <location>
        <begin position="121"/>
        <end position="142"/>
    </location>
</feature>
<organism evidence="10 11">
    <name type="scientific">Neonectria punicea</name>
    <dbReference type="NCBI Taxonomy" id="979145"/>
    <lineage>
        <taxon>Eukaryota</taxon>
        <taxon>Fungi</taxon>
        <taxon>Dikarya</taxon>
        <taxon>Ascomycota</taxon>
        <taxon>Pezizomycotina</taxon>
        <taxon>Sordariomycetes</taxon>
        <taxon>Hypocreomycetidae</taxon>
        <taxon>Hypocreales</taxon>
        <taxon>Nectriaceae</taxon>
        <taxon>Neonectria</taxon>
    </lineage>
</organism>
<keyword evidence="3" id="KW-0813">Transport</keyword>
<evidence type="ECO:0000256" key="4">
    <source>
        <dbReference type="ARBA" id="ARBA00022692"/>
    </source>
</evidence>
<name>A0ABR1H929_9HYPO</name>
<evidence type="ECO:0000256" key="1">
    <source>
        <dbReference type="ARBA" id="ARBA00004141"/>
    </source>
</evidence>
<sequence length="231" mass="24563">MLSTTFLFALDNTIVADIQPAILLDLGAIELLPWIGTGFALCTMAILPLSKAYGIFSVGKLYIFNILLFEVGSALCGAAPNMPAVIIGRVIAGVGGSGIYSGTLSYVALCTKMTERSSYMAGSTAMWGVGTVLGPVIGGAFAESKATWRWGFYINLVVGAIFAPAYLFLFPDINPRLDLSPIQKLKSMDWPMTAVFLAGSAILTMAISFGGTLYSWNSPPEISFWVLSGVF</sequence>
<feature type="transmembrane region" description="Helical" evidence="8">
    <location>
        <begin position="61"/>
        <end position="80"/>
    </location>
</feature>
<reference evidence="10 11" key="1">
    <citation type="journal article" date="2025" name="Microbiol. Resour. Announc.">
        <title>Draft genome sequences for Neonectria magnoliae and Neonectria punicea, canker pathogens of Liriodendron tulipifera and Acer saccharum in West Virginia.</title>
        <authorList>
            <person name="Petronek H.M."/>
            <person name="Kasson M.T."/>
            <person name="Metheny A.M."/>
            <person name="Stauder C.M."/>
            <person name="Lovett B."/>
            <person name="Lynch S.C."/>
            <person name="Garnas J.R."/>
            <person name="Kasson L.R."/>
            <person name="Stajich J.E."/>
        </authorList>
    </citation>
    <scope>NUCLEOTIDE SEQUENCE [LARGE SCALE GENOMIC DNA]</scope>
    <source>
        <strain evidence="10 11">NRRL 64653</strain>
    </source>
</reference>
<comment type="similarity">
    <text evidence="2">Belongs to the major facilitator superfamily. TCR/Tet family.</text>
</comment>
<dbReference type="PROSITE" id="PS50850">
    <property type="entry name" value="MFS"/>
    <property type="match status" value="1"/>
</dbReference>
<feature type="transmembrane region" description="Helical" evidence="8">
    <location>
        <begin position="32"/>
        <end position="49"/>
    </location>
</feature>
<keyword evidence="7" id="KW-0325">Glycoprotein</keyword>
<dbReference type="InterPro" id="IPR036259">
    <property type="entry name" value="MFS_trans_sf"/>
</dbReference>
<dbReference type="Proteomes" id="UP001498476">
    <property type="component" value="Unassembled WGS sequence"/>
</dbReference>
<dbReference type="InterPro" id="IPR020846">
    <property type="entry name" value="MFS_dom"/>
</dbReference>
<keyword evidence="5 8" id="KW-1133">Transmembrane helix</keyword>
<accession>A0ABR1H929</accession>
<comment type="subcellular location">
    <subcellularLocation>
        <location evidence="1">Membrane</location>
        <topology evidence="1">Multi-pass membrane protein</topology>
    </subcellularLocation>
</comment>
<dbReference type="PANTHER" id="PTHR23501">
    <property type="entry name" value="MAJOR FACILITATOR SUPERFAMILY"/>
    <property type="match status" value="1"/>
</dbReference>
<evidence type="ECO:0000259" key="9">
    <source>
        <dbReference type="PROSITE" id="PS50850"/>
    </source>
</evidence>